<dbReference type="InterPro" id="IPR000718">
    <property type="entry name" value="Peptidase_M13"/>
</dbReference>
<evidence type="ECO:0000256" key="2">
    <source>
        <dbReference type="ARBA" id="ARBA00007357"/>
    </source>
</evidence>
<evidence type="ECO:0000259" key="9">
    <source>
        <dbReference type="Pfam" id="PF05649"/>
    </source>
</evidence>
<protein>
    <submittedName>
        <fullName evidence="10">Peptidase M13</fullName>
    </submittedName>
</protein>
<dbReference type="Pfam" id="PF05649">
    <property type="entry name" value="Peptidase_M13_N"/>
    <property type="match status" value="1"/>
</dbReference>
<evidence type="ECO:0000256" key="3">
    <source>
        <dbReference type="ARBA" id="ARBA00022670"/>
    </source>
</evidence>
<proteinExistence type="inferred from homology"/>
<dbReference type="InterPro" id="IPR008753">
    <property type="entry name" value="Peptidase_M13_N"/>
</dbReference>
<name>A0A022L202_9MICO</name>
<evidence type="ECO:0000256" key="6">
    <source>
        <dbReference type="ARBA" id="ARBA00022833"/>
    </source>
</evidence>
<dbReference type="PROSITE" id="PS51885">
    <property type="entry name" value="NEPRILYSIN"/>
    <property type="match status" value="1"/>
</dbReference>
<dbReference type="CDD" id="cd08662">
    <property type="entry name" value="M13"/>
    <property type="match status" value="1"/>
</dbReference>
<evidence type="ECO:0000256" key="4">
    <source>
        <dbReference type="ARBA" id="ARBA00022723"/>
    </source>
</evidence>
<dbReference type="InterPro" id="IPR042089">
    <property type="entry name" value="Peptidase_M13_dom_2"/>
</dbReference>
<evidence type="ECO:0000313" key="10">
    <source>
        <dbReference type="EMBL" id="EYT49966.1"/>
    </source>
</evidence>
<dbReference type="GO" id="GO:0005886">
    <property type="term" value="C:plasma membrane"/>
    <property type="evidence" value="ECO:0007669"/>
    <property type="project" value="TreeGrafter"/>
</dbReference>
<dbReference type="EMBL" id="AORC01000006">
    <property type="protein sequence ID" value="EYT49966.1"/>
    <property type="molecule type" value="Genomic_DNA"/>
</dbReference>
<comment type="cofactor">
    <cofactor evidence="1">
        <name>Zn(2+)</name>
        <dbReference type="ChEBI" id="CHEBI:29105"/>
    </cofactor>
</comment>
<dbReference type="InterPro" id="IPR018497">
    <property type="entry name" value="Peptidase_M13_C"/>
</dbReference>
<dbReference type="SUPFAM" id="SSF55486">
    <property type="entry name" value="Metalloproteases ('zincins'), catalytic domain"/>
    <property type="match status" value="1"/>
</dbReference>
<evidence type="ECO:0000313" key="11">
    <source>
        <dbReference type="Proteomes" id="UP000019754"/>
    </source>
</evidence>
<dbReference type="Proteomes" id="UP000019754">
    <property type="component" value="Unassembled WGS sequence"/>
</dbReference>
<feature type="domain" description="Peptidase M13 N-terminal" evidence="9">
    <location>
        <begin position="29"/>
        <end position="412"/>
    </location>
</feature>
<keyword evidence="11" id="KW-1185">Reference proteome</keyword>
<dbReference type="HOGENOM" id="CLU_006187_7_2_11"/>
<comment type="similarity">
    <text evidence="2">Belongs to the peptidase M13 family.</text>
</comment>
<dbReference type="Pfam" id="PF01431">
    <property type="entry name" value="Peptidase_M13"/>
    <property type="match status" value="1"/>
</dbReference>
<evidence type="ECO:0000256" key="1">
    <source>
        <dbReference type="ARBA" id="ARBA00001947"/>
    </source>
</evidence>
<keyword evidence="5" id="KW-0378">Hydrolase</keyword>
<feature type="domain" description="Peptidase M13 C-terminal" evidence="8">
    <location>
        <begin position="464"/>
        <end position="670"/>
    </location>
</feature>
<accession>A0A022L202</accession>
<dbReference type="GO" id="GO:0046872">
    <property type="term" value="F:metal ion binding"/>
    <property type="evidence" value="ECO:0007669"/>
    <property type="project" value="UniProtKB-KW"/>
</dbReference>
<gene>
    <name evidence="10" type="ORF">D641_0106300</name>
</gene>
<evidence type="ECO:0000259" key="8">
    <source>
        <dbReference type="Pfam" id="PF01431"/>
    </source>
</evidence>
<dbReference type="PRINTS" id="PR00786">
    <property type="entry name" value="NEPRILYSIN"/>
</dbReference>
<dbReference type="GO" id="GO:0004222">
    <property type="term" value="F:metalloendopeptidase activity"/>
    <property type="evidence" value="ECO:0007669"/>
    <property type="project" value="InterPro"/>
</dbReference>
<organism evidence="10 11">
    <name type="scientific">Brachybacterium muris UCD-AY4</name>
    <dbReference type="NCBI Taxonomy" id="1249481"/>
    <lineage>
        <taxon>Bacteria</taxon>
        <taxon>Bacillati</taxon>
        <taxon>Actinomycetota</taxon>
        <taxon>Actinomycetes</taxon>
        <taxon>Micrococcales</taxon>
        <taxon>Dermabacteraceae</taxon>
        <taxon>Brachybacterium</taxon>
    </lineage>
</organism>
<comment type="caution">
    <text evidence="10">The sequence shown here is derived from an EMBL/GenBank/DDBJ whole genome shotgun (WGS) entry which is preliminary data.</text>
</comment>
<evidence type="ECO:0000256" key="5">
    <source>
        <dbReference type="ARBA" id="ARBA00022801"/>
    </source>
</evidence>
<dbReference type="GO" id="GO:0016485">
    <property type="term" value="P:protein processing"/>
    <property type="evidence" value="ECO:0007669"/>
    <property type="project" value="TreeGrafter"/>
</dbReference>
<dbReference type="Gene3D" id="3.40.390.10">
    <property type="entry name" value="Collagenase (Catalytic Domain)"/>
    <property type="match status" value="1"/>
</dbReference>
<reference evidence="10 11" key="1">
    <citation type="journal article" date="2013" name="Genome Announc.">
        <title>Draft genome sequence of an Actinobacterium, Brachybacterium muris strain UCD-AY4.</title>
        <authorList>
            <person name="Lo J.R."/>
            <person name="Lang J.M."/>
            <person name="Darling A.E."/>
            <person name="Eisen J.A."/>
            <person name="Coil D.A."/>
        </authorList>
    </citation>
    <scope>NUCLEOTIDE SEQUENCE [LARGE SCALE GENOMIC DNA]</scope>
    <source>
        <strain evidence="10 11">UCD-AY4</strain>
    </source>
</reference>
<dbReference type="PANTHER" id="PTHR11733:SF167">
    <property type="entry name" value="FI17812P1-RELATED"/>
    <property type="match status" value="1"/>
</dbReference>
<keyword evidence="7" id="KW-0482">Metalloprotease</keyword>
<keyword evidence="6" id="KW-0862">Zinc</keyword>
<dbReference type="AlphaFoldDB" id="A0A022L202"/>
<sequence>MTSATSAASEQPLRSGLDLEHVDAGVRIQDDLFGHVNGAWLDSHVMPADRSSDGAFHALRDLSEERVREIIEEAAADTDAPADSEHGRIGALYRMFMDTEAIERAGAAPLEPLLEQITAAADLEQVVRTMAAPDSGTSALLAYVWTDDHDSTRYQVKLHQGGLGLPDESYYREDRYADVRAAYVEHLTALIELAGLAGRDGLPSGDAAELAQTVLDFETRLAACHVDVVRLRDREKSYNPMDADQRRELAPAFPWDAFVEGTGAPASAFDVVSVSQPEYVGAAAELLAGEDLAVLRAWLAVRAVGTYAPYLSAAFVEEDFSFSGRVLSGAEELRERWKRGVAFVEGAVGFSVGKEYVARHFPPSHKERMNNLVDSLLDAYRASISTLEWMTPATREKALEKLEKFTPKIGYPDTWRSYDGLEITEGDLVATVRASRRFDADFEYAKVGGPIDQDEWHMTPQTVNAYYNAGSNEIVFPAAILQPPFFDAEADDAVNFGGIGAVIGHEIGHGFDDQGSKYDGDGNLASWWTAEDRAAFEERTTVLITQFSQLSPRDLDDQHTVNGALTIGENIGDLGGLGIALKAYKARTAQDGGEAPVIDGYTGIQRVFLSWATVWRGKNRLQEAIRRLAIDPHSPAEFRCNTTAGHMDEFYEAFDVREGDAMYLAPEQRVTIW</sequence>
<dbReference type="RefSeq" id="WP_017822964.1">
    <property type="nucleotide sequence ID" value="NZ_AORC01000006.1"/>
</dbReference>
<keyword evidence="4" id="KW-0479">Metal-binding</keyword>
<dbReference type="Gene3D" id="1.10.1380.10">
    <property type="entry name" value="Neutral endopeptidase , domain2"/>
    <property type="match status" value="1"/>
</dbReference>
<evidence type="ECO:0000256" key="7">
    <source>
        <dbReference type="ARBA" id="ARBA00023049"/>
    </source>
</evidence>
<dbReference type="OrthoDB" id="9775677at2"/>
<dbReference type="InterPro" id="IPR024079">
    <property type="entry name" value="MetalloPept_cat_dom_sf"/>
</dbReference>
<dbReference type="STRING" id="1249481.D641_0106300"/>
<dbReference type="PANTHER" id="PTHR11733">
    <property type="entry name" value="ZINC METALLOPROTEASE FAMILY M13 NEPRILYSIN-RELATED"/>
    <property type="match status" value="1"/>
</dbReference>
<keyword evidence="3" id="KW-0645">Protease</keyword>